<dbReference type="EMBL" id="RCHT01000007">
    <property type="protein sequence ID" value="RLL12152.1"/>
    <property type="molecule type" value="Genomic_DNA"/>
</dbReference>
<evidence type="ECO:0000313" key="2">
    <source>
        <dbReference type="EMBL" id="RLL12152.1"/>
    </source>
</evidence>
<dbReference type="Proteomes" id="UP000276301">
    <property type="component" value="Unassembled WGS sequence"/>
</dbReference>
<feature type="coiled-coil region" evidence="1">
    <location>
        <begin position="25"/>
        <end position="66"/>
    </location>
</feature>
<keyword evidence="1" id="KW-0175">Coiled coil</keyword>
<dbReference type="RefSeq" id="WP_121586638.1">
    <property type="nucleotide sequence ID" value="NZ_RCHT01000007.1"/>
</dbReference>
<comment type="caution">
    <text evidence="2">The sequence shown here is derived from an EMBL/GenBank/DDBJ whole genome shotgun (WGS) entry which is preliminary data.</text>
</comment>
<protein>
    <submittedName>
        <fullName evidence="2">Uncharacterized protein</fullName>
    </submittedName>
</protein>
<proteinExistence type="predicted"/>
<name>A0A498CVV2_9FIRM</name>
<organism evidence="2 3">
    <name type="scientific">Anaerotruncus massiliensis</name>
    <name type="common">ex Liu et al. 2021</name>
    <dbReference type="NCBI Taxonomy" id="2321404"/>
    <lineage>
        <taxon>Bacteria</taxon>
        <taxon>Bacillati</taxon>
        <taxon>Bacillota</taxon>
        <taxon>Clostridia</taxon>
        <taxon>Eubacteriales</taxon>
        <taxon>Oscillospiraceae</taxon>
        <taxon>Anaerotruncus</taxon>
    </lineage>
</organism>
<evidence type="ECO:0000256" key="1">
    <source>
        <dbReference type="SAM" id="Coils"/>
    </source>
</evidence>
<keyword evidence="3" id="KW-1185">Reference proteome</keyword>
<sequence length="70" mass="8311">MGCPDDYTIQAIMRWGYPRPPNPIVEDLLDDIGDLENEIERKKRKLDLLAEEIEALEEELREKQEHFDDI</sequence>
<reference evidence="2 3" key="1">
    <citation type="submission" date="2018-10" db="EMBL/GenBank/DDBJ databases">
        <title>Anaerotruncus faecis sp. nov., isolated from human feces.</title>
        <authorList>
            <person name="Wang Y.-J."/>
        </authorList>
    </citation>
    <scope>NUCLEOTIDE SEQUENCE [LARGE SCALE GENOMIC DNA]</scope>
    <source>
        <strain evidence="2 3">22A2-44</strain>
    </source>
</reference>
<accession>A0A498CVV2</accession>
<evidence type="ECO:0000313" key="3">
    <source>
        <dbReference type="Proteomes" id="UP000276301"/>
    </source>
</evidence>
<dbReference type="AlphaFoldDB" id="A0A498CVV2"/>
<gene>
    <name evidence="2" type="ORF">D4A47_06395</name>
</gene>